<protein>
    <submittedName>
        <fullName evidence="2">Protein of uncharacterized function (DUF1696)</fullName>
    </submittedName>
</protein>
<reference evidence="2 3" key="1">
    <citation type="submission" date="2015-09" db="EMBL/GenBank/DDBJ databases">
        <authorList>
            <consortium name="Pathogen Informatics"/>
        </authorList>
    </citation>
    <scope>NUCLEOTIDE SEQUENCE [LARGE SCALE GENOMIC DNA]</scope>
    <source>
        <strain evidence="2 3">2789STDY5834970</strain>
    </source>
</reference>
<dbReference type="Pfam" id="PF08000">
    <property type="entry name" value="bPH_1"/>
    <property type="match status" value="1"/>
</dbReference>
<organism evidence="2 3">
    <name type="scientific">Faecalibacterium prausnitzii</name>
    <dbReference type="NCBI Taxonomy" id="853"/>
    <lineage>
        <taxon>Bacteria</taxon>
        <taxon>Bacillati</taxon>
        <taxon>Bacillota</taxon>
        <taxon>Clostridia</taxon>
        <taxon>Eubacteriales</taxon>
        <taxon>Oscillospiraceae</taxon>
        <taxon>Faecalibacterium</taxon>
    </lineage>
</organism>
<dbReference type="Gene3D" id="2.30.29.50">
    <property type="entry name" value="Bacterial Pleckstrin homology domain"/>
    <property type="match status" value="1"/>
</dbReference>
<name>A0A173RAL2_9FIRM</name>
<accession>A0A173RAL2</accession>
<dbReference type="SUPFAM" id="SSF50729">
    <property type="entry name" value="PH domain-like"/>
    <property type="match status" value="1"/>
</dbReference>
<dbReference type="OrthoDB" id="9803613at2"/>
<dbReference type="Proteomes" id="UP000095649">
    <property type="component" value="Unassembled WGS sequence"/>
</dbReference>
<evidence type="ECO:0000259" key="1">
    <source>
        <dbReference type="Pfam" id="PF08000"/>
    </source>
</evidence>
<evidence type="ECO:0000313" key="2">
    <source>
        <dbReference type="EMBL" id="CUM74776.1"/>
    </source>
</evidence>
<dbReference type="InterPro" id="IPR037063">
    <property type="entry name" value="PHb_sf"/>
</dbReference>
<gene>
    <name evidence="2" type="ORF">ERS852582_00373</name>
</gene>
<dbReference type="RefSeq" id="WP_055184793.1">
    <property type="nucleotide sequence ID" value="NZ_CYXN01000001.1"/>
</dbReference>
<proteinExistence type="predicted"/>
<sequence length="125" mass="14100">MEFRDKPMENLIRLQEKDICKNINALLLEGEQIVGAYKTVRDQVVFTSHRIIMVDMQGVTGTRQQLFVLPYRKVLHYGIQTAGFGDPLQASQLTVCFADGHEAKFGFVGQKDLFQVANAISARIL</sequence>
<dbReference type="EMBL" id="CYXN01000001">
    <property type="protein sequence ID" value="CUM74776.1"/>
    <property type="molecule type" value="Genomic_DNA"/>
</dbReference>
<dbReference type="InterPro" id="IPR012544">
    <property type="entry name" value="PHb"/>
</dbReference>
<dbReference type="AlphaFoldDB" id="A0A173RAL2"/>
<evidence type="ECO:0000313" key="3">
    <source>
        <dbReference type="Proteomes" id="UP000095649"/>
    </source>
</evidence>
<feature type="domain" description="Bacterial Pleckstrin homology" evidence="1">
    <location>
        <begin position="3"/>
        <end position="122"/>
    </location>
</feature>